<dbReference type="Proteomes" id="UP000217311">
    <property type="component" value="Chromosome"/>
</dbReference>
<name>A0A290MJ09_CAUVI</name>
<dbReference type="RefSeq" id="WP_096051434.1">
    <property type="nucleotide sequence ID" value="NZ_CP023315.3"/>
</dbReference>
<evidence type="ECO:0000256" key="2">
    <source>
        <dbReference type="ARBA" id="ARBA00023125"/>
    </source>
</evidence>
<evidence type="ECO:0000259" key="4">
    <source>
        <dbReference type="PROSITE" id="PS01124"/>
    </source>
</evidence>
<organism evidence="5 6">
    <name type="scientific">Caulobacter vibrioides</name>
    <name type="common">Caulobacter crescentus</name>
    <dbReference type="NCBI Taxonomy" id="155892"/>
    <lineage>
        <taxon>Bacteria</taxon>
        <taxon>Pseudomonadati</taxon>
        <taxon>Pseudomonadota</taxon>
        <taxon>Alphaproteobacteria</taxon>
        <taxon>Caulobacterales</taxon>
        <taxon>Caulobacteraceae</taxon>
        <taxon>Caulobacter</taxon>
    </lineage>
</organism>
<dbReference type="SUPFAM" id="SSF46689">
    <property type="entry name" value="Homeodomain-like"/>
    <property type="match status" value="2"/>
</dbReference>
<evidence type="ECO:0000313" key="5">
    <source>
        <dbReference type="EMBL" id="ATC31998.1"/>
    </source>
</evidence>
<feature type="domain" description="HTH araC/xylS-type" evidence="4">
    <location>
        <begin position="80"/>
        <end position="178"/>
    </location>
</feature>
<dbReference type="PANTHER" id="PTHR46796">
    <property type="entry name" value="HTH-TYPE TRANSCRIPTIONAL ACTIVATOR RHAS-RELATED"/>
    <property type="match status" value="1"/>
</dbReference>
<accession>A0A290MJ09</accession>
<evidence type="ECO:0000313" key="6">
    <source>
        <dbReference type="Proteomes" id="UP000217311"/>
    </source>
</evidence>
<sequence>MTNALVENDLENLGPIAFRLLAEMDGALDRDALARQSLNQLQALLRSISVWSAQAYDRRVEPTPAPPPPARGVLAPWQVKQVAAFVDAHLDQRILVEHLAQRARLSASHFCRAFKTTTGETPHAYVMRRRLERAQALILETDDSLSQIADACGLSDQAHLTRLFRRHLGITPHQWRRRRSLAVVAQPQRAHGGAVKS</sequence>
<dbReference type="Pfam" id="PF12833">
    <property type="entry name" value="HTH_18"/>
    <property type="match status" value="1"/>
</dbReference>
<protein>
    <submittedName>
        <fullName evidence="5">AraC family transcriptional regulator</fullName>
    </submittedName>
</protein>
<dbReference type="InterPro" id="IPR018062">
    <property type="entry name" value="HTH_AraC-typ_CS"/>
</dbReference>
<dbReference type="InterPro" id="IPR050204">
    <property type="entry name" value="AraC_XylS_family_regulators"/>
</dbReference>
<dbReference type="GO" id="GO:0043565">
    <property type="term" value="F:sequence-specific DNA binding"/>
    <property type="evidence" value="ECO:0007669"/>
    <property type="project" value="InterPro"/>
</dbReference>
<dbReference type="GO" id="GO:0003700">
    <property type="term" value="F:DNA-binding transcription factor activity"/>
    <property type="evidence" value="ECO:0007669"/>
    <property type="project" value="InterPro"/>
</dbReference>
<keyword evidence="2" id="KW-0238">DNA-binding</keyword>
<dbReference type="InterPro" id="IPR018060">
    <property type="entry name" value="HTH_AraC"/>
</dbReference>
<keyword evidence="3" id="KW-0804">Transcription</keyword>
<gene>
    <name evidence="5" type="ORF">CA606_06310</name>
</gene>
<dbReference type="PROSITE" id="PS01124">
    <property type="entry name" value="HTH_ARAC_FAMILY_2"/>
    <property type="match status" value="1"/>
</dbReference>
<keyword evidence="1" id="KW-0805">Transcription regulation</keyword>
<proteinExistence type="predicted"/>
<dbReference type="PANTHER" id="PTHR46796:SF14">
    <property type="entry name" value="TRANSCRIPTIONAL REGULATORY PROTEIN"/>
    <property type="match status" value="1"/>
</dbReference>
<dbReference type="AlphaFoldDB" id="A0A290MJ09"/>
<dbReference type="InterPro" id="IPR009057">
    <property type="entry name" value="Homeodomain-like_sf"/>
</dbReference>
<dbReference type="Gene3D" id="1.10.10.60">
    <property type="entry name" value="Homeodomain-like"/>
    <property type="match status" value="2"/>
</dbReference>
<reference evidence="6" key="1">
    <citation type="submission" date="2017-09" db="EMBL/GenBank/DDBJ databases">
        <title>Genome evolution observed in wild isolates of Caulobacter crescentus.</title>
        <authorList>
            <person name="Ely B."/>
            <person name="Wilson K."/>
            <person name="Scott D."/>
        </authorList>
    </citation>
    <scope>NUCLEOTIDE SEQUENCE [LARGE SCALE GENOMIC DNA]</scope>
    <source>
        <strain evidence="6">CB13b1a</strain>
    </source>
</reference>
<dbReference type="EMBL" id="CP023315">
    <property type="protein sequence ID" value="ATC31998.1"/>
    <property type="molecule type" value="Genomic_DNA"/>
</dbReference>
<evidence type="ECO:0000256" key="3">
    <source>
        <dbReference type="ARBA" id="ARBA00023163"/>
    </source>
</evidence>
<dbReference type="PROSITE" id="PS00041">
    <property type="entry name" value="HTH_ARAC_FAMILY_1"/>
    <property type="match status" value="1"/>
</dbReference>
<dbReference type="SMART" id="SM00342">
    <property type="entry name" value="HTH_ARAC"/>
    <property type="match status" value="1"/>
</dbReference>
<evidence type="ECO:0000256" key="1">
    <source>
        <dbReference type="ARBA" id="ARBA00023015"/>
    </source>
</evidence>